<dbReference type="PANTHER" id="PTHR30146:SF149">
    <property type="entry name" value="HTH-TYPE TRANSCRIPTIONAL REGULATOR EBGR"/>
    <property type="match status" value="1"/>
</dbReference>
<accession>A0A9J6ZFM8</accession>
<evidence type="ECO:0000256" key="2">
    <source>
        <dbReference type="ARBA" id="ARBA00023125"/>
    </source>
</evidence>
<keyword evidence="1" id="KW-0805">Transcription regulation</keyword>
<dbReference type="SUPFAM" id="SSF47413">
    <property type="entry name" value="lambda repressor-like DNA-binding domains"/>
    <property type="match status" value="1"/>
</dbReference>
<dbReference type="Gene3D" id="1.10.260.40">
    <property type="entry name" value="lambda repressor-like DNA-binding domains"/>
    <property type="match status" value="1"/>
</dbReference>
<dbReference type="InterPro" id="IPR028082">
    <property type="entry name" value="Peripla_BP_I"/>
</dbReference>
<dbReference type="Pfam" id="PF00356">
    <property type="entry name" value="LacI"/>
    <property type="match status" value="1"/>
</dbReference>
<dbReference type="PROSITE" id="PS50932">
    <property type="entry name" value="HTH_LACI_2"/>
    <property type="match status" value="1"/>
</dbReference>
<feature type="domain" description="HTH lacI-type" evidence="4">
    <location>
        <begin position="3"/>
        <end position="57"/>
    </location>
</feature>
<dbReference type="CDD" id="cd01392">
    <property type="entry name" value="HTH_LacI"/>
    <property type="match status" value="1"/>
</dbReference>
<evidence type="ECO:0000313" key="6">
    <source>
        <dbReference type="Proteomes" id="UP001056756"/>
    </source>
</evidence>
<keyword evidence="2" id="KW-0238">DNA-binding</keyword>
<organism evidence="5 6">
    <name type="scientific">Candidatus Pristimantibacillus lignocellulolyticus</name>
    <dbReference type="NCBI Taxonomy" id="2994561"/>
    <lineage>
        <taxon>Bacteria</taxon>
        <taxon>Bacillati</taxon>
        <taxon>Bacillota</taxon>
        <taxon>Bacilli</taxon>
        <taxon>Bacillales</taxon>
        <taxon>Paenibacillaceae</taxon>
        <taxon>Candidatus Pristimantibacillus</taxon>
    </lineage>
</organism>
<dbReference type="InterPro" id="IPR000843">
    <property type="entry name" value="HTH_LacI"/>
</dbReference>
<dbReference type="InterPro" id="IPR046335">
    <property type="entry name" value="LacI/GalR-like_sensor"/>
</dbReference>
<proteinExistence type="predicted"/>
<name>A0A9J6ZFM8_9BACL</name>
<dbReference type="PROSITE" id="PS00356">
    <property type="entry name" value="HTH_LACI_1"/>
    <property type="match status" value="1"/>
</dbReference>
<dbReference type="AlphaFoldDB" id="A0A9J6ZFM8"/>
<evidence type="ECO:0000313" key="5">
    <source>
        <dbReference type="EMBL" id="URN94979.1"/>
    </source>
</evidence>
<dbReference type="EMBL" id="CP097899">
    <property type="protein sequence ID" value="URN94979.1"/>
    <property type="molecule type" value="Genomic_DNA"/>
</dbReference>
<dbReference type="Proteomes" id="UP001056756">
    <property type="component" value="Chromosome"/>
</dbReference>
<dbReference type="Gene3D" id="3.40.50.2300">
    <property type="match status" value="2"/>
</dbReference>
<dbReference type="GO" id="GO:0003700">
    <property type="term" value="F:DNA-binding transcription factor activity"/>
    <property type="evidence" value="ECO:0007669"/>
    <property type="project" value="TreeGrafter"/>
</dbReference>
<gene>
    <name evidence="5" type="ORF">NAG76_01590</name>
</gene>
<dbReference type="SMART" id="SM00354">
    <property type="entry name" value="HTH_LACI"/>
    <property type="match status" value="1"/>
</dbReference>
<evidence type="ECO:0000259" key="4">
    <source>
        <dbReference type="PROSITE" id="PS50932"/>
    </source>
</evidence>
<keyword evidence="3" id="KW-0804">Transcription</keyword>
<evidence type="ECO:0000256" key="1">
    <source>
        <dbReference type="ARBA" id="ARBA00023015"/>
    </source>
</evidence>
<dbReference type="InterPro" id="IPR010982">
    <property type="entry name" value="Lambda_DNA-bd_dom_sf"/>
</dbReference>
<dbReference type="KEGG" id="plig:NAG76_01590"/>
<dbReference type="PANTHER" id="PTHR30146">
    <property type="entry name" value="LACI-RELATED TRANSCRIPTIONAL REPRESSOR"/>
    <property type="match status" value="1"/>
</dbReference>
<protein>
    <submittedName>
        <fullName evidence="5">LacI family transcriptional regulator</fullName>
    </submittedName>
</protein>
<evidence type="ECO:0000256" key="3">
    <source>
        <dbReference type="ARBA" id="ARBA00023163"/>
    </source>
</evidence>
<dbReference type="GO" id="GO:0000976">
    <property type="term" value="F:transcription cis-regulatory region binding"/>
    <property type="evidence" value="ECO:0007669"/>
    <property type="project" value="TreeGrafter"/>
</dbReference>
<dbReference type="PRINTS" id="PR00036">
    <property type="entry name" value="HTHLACI"/>
</dbReference>
<reference evidence="5" key="1">
    <citation type="submission" date="2022-05" db="EMBL/GenBank/DDBJ databases">
        <title>Novel bacterial taxa in a minimal lignocellulolytic consortium and its capacity to transform plastics disclosed by genome-resolved metagenomics.</title>
        <authorList>
            <person name="Rodriguez C.A.D."/>
            <person name="Diaz-Garcia L."/>
            <person name="Herrera K."/>
            <person name="Tarazona N.A."/>
            <person name="Sproer C."/>
            <person name="Overmann J."/>
            <person name="Jimenez D.J."/>
        </authorList>
    </citation>
    <scope>NUCLEOTIDE SEQUENCE</scope>
    <source>
        <strain evidence="5">MAG5</strain>
    </source>
</reference>
<sequence>MRITIKDVAKLANVSISTVSRVMNNPIAVQEDKRLRVQAAIEELNFEPSSFARGLINNRSQTIGVFIPDILNPYYSGVIRGMEDAAKSIDYVLIICNTDRDEQRTLSYLQNFRNKHIDGILYTSDFMRPSYYKEIDQYHMPVVLVSTESKEYPLSSIMIDDEKGAYDAVSYLIGLGHKNIAFLGFTLPDPITGDKRYRGFKQALRAANLYDQCKNYTAFANNWFEEAYLSVAQLMHKHPQITAIFACSDEFAMAAMAYLHDNNLHVPKDISVIGFDNVRMSWMVTPRLTTIAQPMYDIGFKAVLLLHNQLMNEFNSPSQILLPHELVIRDSTRELT</sequence>
<dbReference type="SUPFAM" id="SSF53822">
    <property type="entry name" value="Periplasmic binding protein-like I"/>
    <property type="match status" value="1"/>
</dbReference>
<dbReference type="Pfam" id="PF13377">
    <property type="entry name" value="Peripla_BP_3"/>
    <property type="match status" value="1"/>
</dbReference>